<dbReference type="AlphaFoldDB" id="A0AAP2DDB4"/>
<comment type="caution">
    <text evidence="2">The sequence shown here is derived from an EMBL/GenBank/DDBJ whole genome shotgun (WGS) entry which is preliminary data.</text>
</comment>
<evidence type="ECO:0000313" key="2">
    <source>
        <dbReference type="EMBL" id="MBT1689589.1"/>
    </source>
</evidence>
<name>A0AAP2DDB4_9BACT</name>
<evidence type="ECO:0000259" key="1">
    <source>
        <dbReference type="PROSITE" id="PS51729"/>
    </source>
</evidence>
<dbReference type="PANTHER" id="PTHR31435">
    <property type="entry name" value="PROTEIN NATD1"/>
    <property type="match status" value="1"/>
</dbReference>
<accession>A0AAP2DDB4</accession>
<dbReference type="InterPro" id="IPR031165">
    <property type="entry name" value="GNAT_YJDJ"/>
</dbReference>
<evidence type="ECO:0000313" key="3">
    <source>
        <dbReference type="Proteomes" id="UP001319180"/>
    </source>
</evidence>
<dbReference type="PANTHER" id="PTHR31435:SF10">
    <property type="entry name" value="BSR4717 PROTEIN"/>
    <property type="match status" value="1"/>
</dbReference>
<dbReference type="Gene3D" id="3.40.630.30">
    <property type="match status" value="1"/>
</dbReference>
<dbReference type="Proteomes" id="UP001319180">
    <property type="component" value="Unassembled WGS sequence"/>
</dbReference>
<organism evidence="2 3">
    <name type="scientific">Dawidia soli</name>
    <dbReference type="NCBI Taxonomy" id="2782352"/>
    <lineage>
        <taxon>Bacteria</taxon>
        <taxon>Pseudomonadati</taxon>
        <taxon>Bacteroidota</taxon>
        <taxon>Cytophagia</taxon>
        <taxon>Cytophagales</taxon>
        <taxon>Chryseotaleaceae</taxon>
        <taxon>Dawidia</taxon>
    </lineage>
</organism>
<dbReference type="Pfam" id="PF14542">
    <property type="entry name" value="Acetyltransf_CG"/>
    <property type="match status" value="1"/>
</dbReference>
<feature type="domain" description="N-acetyltransferase" evidence="1">
    <location>
        <begin position="6"/>
        <end position="93"/>
    </location>
</feature>
<dbReference type="RefSeq" id="WP_254092812.1">
    <property type="nucleotide sequence ID" value="NZ_JAHESC010000044.1"/>
</dbReference>
<protein>
    <submittedName>
        <fullName evidence="2">N-acetyltransferase</fullName>
    </submittedName>
</protein>
<dbReference type="SUPFAM" id="SSF55729">
    <property type="entry name" value="Acyl-CoA N-acyltransferases (Nat)"/>
    <property type="match status" value="1"/>
</dbReference>
<dbReference type="PROSITE" id="PS51729">
    <property type="entry name" value="GNAT_YJDJ"/>
    <property type="match status" value="1"/>
</dbReference>
<proteinExistence type="predicted"/>
<dbReference type="EMBL" id="JAHESC010000044">
    <property type="protein sequence ID" value="MBT1689589.1"/>
    <property type="molecule type" value="Genomic_DNA"/>
</dbReference>
<gene>
    <name evidence="2" type="ORF">KK078_23700</name>
</gene>
<reference evidence="2 3" key="1">
    <citation type="submission" date="2021-05" db="EMBL/GenBank/DDBJ databases">
        <title>A Polyphasic approach of four new species of the genus Ohtaekwangia: Ohtaekwangia histidinii sp. nov., Ohtaekwangia cretensis sp. nov., Ohtaekwangia indiensis sp. nov., Ohtaekwangia reichenbachii sp. nov. from diverse environment.</title>
        <authorList>
            <person name="Octaviana S."/>
        </authorList>
    </citation>
    <scope>NUCLEOTIDE SEQUENCE [LARGE SCALE GENOMIC DNA]</scope>
    <source>
        <strain evidence="2 3">PWU37</strain>
    </source>
</reference>
<sequence>MEIKLEETTNKGAFFILQDGIRAAEMTFSKAGQSLIIIDHTEVSDALRGKSAGKQLVAAAVQHARDHGLKILPLCPFAKSVFDKVPEYGDVLDR</sequence>
<keyword evidence="3" id="KW-1185">Reference proteome</keyword>
<dbReference type="InterPro" id="IPR016181">
    <property type="entry name" value="Acyl_CoA_acyltransferase"/>
</dbReference>
<dbReference type="InterPro" id="IPR045057">
    <property type="entry name" value="Gcn5-rel_NAT"/>
</dbReference>